<feature type="transmembrane region" description="Helical" evidence="12">
    <location>
        <begin position="6"/>
        <end position="22"/>
    </location>
</feature>
<keyword evidence="11" id="KW-0739">Sodium transport</keyword>
<dbReference type="InterPro" id="IPR018422">
    <property type="entry name" value="Cation/H_exchanger_CPA1"/>
</dbReference>
<feature type="transmembrane region" description="Helical" evidence="12">
    <location>
        <begin position="234"/>
        <end position="253"/>
    </location>
</feature>
<evidence type="ECO:0000313" key="15">
    <source>
        <dbReference type="Proteomes" id="UP000316778"/>
    </source>
</evidence>
<evidence type="ECO:0000256" key="2">
    <source>
        <dbReference type="ARBA" id="ARBA00007367"/>
    </source>
</evidence>
<keyword evidence="3" id="KW-0813">Transport</keyword>
<evidence type="ECO:0000256" key="3">
    <source>
        <dbReference type="ARBA" id="ARBA00022448"/>
    </source>
</evidence>
<feature type="transmembrane region" description="Helical" evidence="12">
    <location>
        <begin position="354"/>
        <end position="374"/>
    </location>
</feature>
<keyword evidence="15" id="KW-1185">Reference proteome</keyword>
<evidence type="ECO:0000256" key="9">
    <source>
        <dbReference type="ARBA" id="ARBA00023065"/>
    </source>
</evidence>
<keyword evidence="6 12" id="KW-0812">Transmembrane</keyword>
<feature type="transmembrane region" description="Helical" evidence="12">
    <location>
        <begin position="196"/>
        <end position="222"/>
    </location>
</feature>
<dbReference type="OrthoDB" id="9774146at2"/>
<comment type="subcellular location">
    <subcellularLocation>
        <location evidence="1">Cell membrane</location>
        <topology evidence="1">Multi-pass membrane protein</topology>
    </subcellularLocation>
</comment>
<dbReference type="GO" id="GO:0005886">
    <property type="term" value="C:plasma membrane"/>
    <property type="evidence" value="ECO:0007669"/>
    <property type="project" value="UniProtKB-SubCell"/>
</dbReference>
<dbReference type="InterPro" id="IPR006153">
    <property type="entry name" value="Cation/H_exchanger_TM"/>
</dbReference>
<dbReference type="PANTHER" id="PTHR10110">
    <property type="entry name" value="SODIUM/HYDROGEN EXCHANGER"/>
    <property type="match status" value="1"/>
</dbReference>
<proteinExistence type="inferred from homology"/>
<dbReference type="AlphaFoldDB" id="A0A562ST65"/>
<dbReference type="PANTHER" id="PTHR10110:SF195">
    <property type="entry name" value="NA(+)_H(+) ANTIPORTER NHAS2"/>
    <property type="match status" value="1"/>
</dbReference>
<feature type="domain" description="Cation/H+ exchanger transmembrane" evidence="13">
    <location>
        <begin position="13"/>
        <end position="402"/>
    </location>
</feature>
<evidence type="ECO:0000256" key="6">
    <source>
        <dbReference type="ARBA" id="ARBA00022692"/>
    </source>
</evidence>
<keyword evidence="9" id="KW-0406">Ion transport</keyword>
<keyword evidence="4" id="KW-0050">Antiport</keyword>
<organism evidence="14 15">
    <name type="scientific">Chitinophaga japonensis</name>
    <name type="common">Flexibacter japonensis</name>
    <dbReference type="NCBI Taxonomy" id="104662"/>
    <lineage>
        <taxon>Bacteria</taxon>
        <taxon>Pseudomonadati</taxon>
        <taxon>Bacteroidota</taxon>
        <taxon>Chitinophagia</taxon>
        <taxon>Chitinophagales</taxon>
        <taxon>Chitinophagaceae</taxon>
        <taxon>Chitinophaga</taxon>
    </lineage>
</organism>
<evidence type="ECO:0000256" key="1">
    <source>
        <dbReference type="ARBA" id="ARBA00004651"/>
    </source>
</evidence>
<evidence type="ECO:0000256" key="8">
    <source>
        <dbReference type="ARBA" id="ARBA00023053"/>
    </source>
</evidence>
<feature type="transmembrane region" description="Helical" evidence="12">
    <location>
        <begin position="70"/>
        <end position="87"/>
    </location>
</feature>
<keyword evidence="10 12" id="KW-0472">Membrane</keyword>
<evidence type="ECO:0000256" key="11">
    <source>
        <dbReference type="ARBA" id="ARBA00023201"/>
    </source>
</evidence>
<dbReference type="Pfam" id="PF00999">
    <property type="entry name" value="Na_H_Exchanger"/>
    <property type="match status" value="1"/>
</dbReference>
<comment type="similarity">
    <text evidence="2">Belongs to the monovalent cation:proton antiporter 1 (CPA1) transporter (TC 2.A.36) family.</text>
</comment>
<dbReference type="GO" id="GO:0051453">
    <property type="term" value="P:regulation of intracellular pH"/>
    <property type="evidence" value="ECO:0007669"/>
    <property type="project" value="TreeGrafter"/>
</dbReference>
<dbReference type="Gene3D" id="6.10.140.1330">
    <property type="match status" value="1"/>
</dbReference>
<feature type="transmembrane region" description="Helical" evidence="12">
    <location>
        <begin position="171"/>
        <end position="190"/>
    </location>
</feature>
<sequence length="411" mass="44652">MHFYYLLIFIIAATTLFSYLNYKLTRWPAPMAVMIFSLVSAVLLLLLHNLFPELTADVTDTMSEINLQDLVLKIVLGFLLFAATFRTDVMHFRREARPILALALLSTLASTFITGGLVYFLAPLLGLRLSLINCLLFGTVIAPTDPIAVLGLLRKAGIPKSLELQIKGESMINDGIAIVLFTTFLETGNASQGGSVLGHAVLLFLQEAAGGALFGALIGYLGLQALKTLNNYKLEILVTLVIVMGGYTLADLIHVSGPLTMVAAGLICSRGKTLALSAESMRHVSSFWELTDSFLNVVVFLLIGFELLVIPLNLLIAVMGLACILIVLVSRFLAVLLPFYLLRSRFERHSPLMLTWGALRGGVSIALALSLPAAMHRHELLPVTYLIAVFSIIVQGMTIGKLSNKLGLQRG</sequence>
<keyword evidence="5" id="KW-1003">Cell membrane</keyword>
<evidence type="ECO:0000256" key="4">
    <source>
        <dbReference type="ARBA" id="ARBA00022449"/>
    </source>
</evidence>
<evidence type="ECO:0000256" key="12">
    <source>
        <dbReference type="SAM" id="Phobius"/>
    </source>
</evidence>
<reference evidence="14 15" key="1">
    <citation type="journal article" date="2013" name="Stand. Genomic Sci.">
        <title>Genomic Encyclopedia of Type Strains, Phase I: The one thousand microbial genomes (KMG-I) project.</title>
        <authorList>
            <person name="Kyrpides N.C."/>
            <person name="Woyke T."/>
            <person name="Eisen J.A."/>
            <person name="Garrity G."/>
            <person name="Lilburn T.G."/>
            <person name="Beck B.J."/>
            <person name="Whitman W.B."/>
            <person name="Hugenholtz P."/>
            <person name="Klenk H.P."/>
        </authorList>
    </citation>
    <scope>NUCLEOTIDE SEQUENCE [LARGE SCALE GENOMIC DNA]</scope>
    <source>
        <strain evidence="14 15">DSM 13484</strain>
    </source>
</reference>
<name>A0A562ST65_CHIJA</name>
<evidence type="ECO:0000313" key="14">
    <source>
        <dbReference type="EMBL" id="TWI84467.1"/>
    </source>
</evidence>
<evidence type="ECO:0000256" key="5">
    <source>
        <dbReference type="ARBA" id="ARBA00022475"/>
    </source>
</evidence>
<feature type="transmembrane region" description="Helical" evidence="12">
    <location>
        <begin position="316"/>
        <end position="342"/>
    </location>
</feature>
<evidence type="ECO:0000256" key="7">
    <source>
        <dbReference type="ARBA" id="ARBA00022989"/>
    </source>
</evidence>
<evidence type="ECO:0000256" key="10">
    <source>
        <dbReference type="ARBA" id="ARBA00023136"/>
    </source>
</evidence>
<dbReference type="GO" id="GO:0015386">
    <property type="term" value="F:potassium:proton antiporter activity"/>
    <property type="evidence" value="ECO:0007669"/>
    <property type="project" value="TreeGrafter"/>
</dbReference>
<evidence type="ECO:0000259" key="13">
    <source>
        <dbReference type="Pfam" id="PF00999"/>
    </source>
</evidence>
<dbReference type="RefSeq" id="WP_145718146.1">
    <property type="nucleotide sequence ID" value="NZ_BAAAFY010000002.1"/>
</dbReference>
<gene>
    <name evidence="14" type="ORF">LX66_4837</name>
</gene>
<dbReference type="Proteomes" id="UP000316778">
    <property type="component" value="Unassembled WGS sequence"/>
</dbReference>
<feature type="transmembrane region" description="Helical" evidence="12">
    <location>
        <begin position="380"/>
        <end position="400"/>
    </location>
</feature>
<feature type="transmembrane region" description="Helical" evidence="12">
    <location>
        <begin position="99"/>
        <end position="121"/>
    </location>
</feature>
<protein>
    <submittedName>
        <fullName evidence="14">CPA1 family monovalent cation:H+ antiporter</fullName>
    </submittedName>
</protein>
<keyword evidence="7 12" id="KW-1133">Transmembrane helix</keyword>
<accession>A0A562ST65</accession>
<keyword evidence="8" id="KW-0915">Sodium</keyword>
<comment type="caution">
    <text evidence="14">The sequence shown here is derived from an EMBL/GenBank/DDBJ whole genome shotgun (WGS) entry which is preliminary data.</text>
</comment>
<feature type="transmembrane region" description="Helical" evidence="12">
    <location>
        <begin position="127"/>
        <end position="150"/>
    </location>
</feature>
<dbReference type="GO" id="GO:0098719">
    <property type="term" value="P:sodium ion import across plasma membrane"/>
    <property type="evidence" value="ECO:0007669"/>
    <property type="project" value="TreeGrafter"/>
</dbReference>
<feature type="transmembrane region" description="Helical" evidence="12">
    <location>
        <begin position="29"/>
        <end position="50"/>
    </location>
</feature>
<feature type="transmembrane region" description="Helical" evidence="12">
    <location>
        <begin position="290"/>
        <end position="310"/>
    </location>
</feature>
<dbReference type="GO" id="GO:0015385">
    <property type="term" value="F:sodium:proton antiporter activity"/>
    <property type="evidence" value="ECO:0007669"/>
    <property type="project" value="InterPro"/>
</dbReference>
<dbReference type="EMBL" id="VLLG01000005">
    <property type="protein sequence ID" value="TWI84467.1"/>
    <property type="molecule type" value="Genomic_DNA"/>
</dbReference>